<accession>A0A9W9M477</accession>
<evidence type="ECO:0000256" key="1">
    <source>
        <dbReference type="SAM" id="MobiDB-lite"/>
    </source>
</evidence>
<feature type="region of interest" description="Disordered" evidence="1">
    <location>
        <begin position="1"/>
        <end position="85"/>
    </location>
</feature>
<sequence>MDYMKSTNATRWKPQRHTRSKAVIPACGVSKPTKQQKQGKSTVKDDKTDKEINETAKIKKINRINTEPESKPTRLPAGTKYQPNT</sequence>
<proteinExistence type="predicted"/>
<reference evidence="2" key="2">
    <citation type="journal article" date="2023" name="IMA Fungus">
        <title>Comparative genomic study of the Penicillium genus elucidates a diverse pangenome and 15 lateral gene transfer events.</title>
        <authorList>
            <person name="Petersen C."/>
            <person name="Sorensen T."/>
            <person name="Nielsen M.R."/>
            <person name="Sondergaard T.E."/>
            <person name="Sorensen J.L."/>
            <person name="Fitzpatrick D.A."/>
            <person name="Frisvad J.C."/>
            <person name="Nielsen K.L."/>
        </authorList>
    </citation>
    <scope>NUCLEOTIDE SEQUENCE</scope>
    <source>
        <strain evidence="2">IBT 16849</strain>
    </source>
</reference>
<feature type="compositionally biased region" description="Polar residues" evidence="1">
    <location>
        <begin position="1"/>
        <end position="10"/>
    </location>
</feature>
<comment type="caution">
    <text evidence="2">The sequence shown here is derived from an EMBL/GenBank/DDBJ whole genome shotgun (WGS) entry which is preliminary data.</text>
</comment>
<feature type="compositionally biased region" description="Basic and acidic residues" evidence="1">
    <location>
        <begin position="42"/>
        <end position="57"/>
    </location>
</feature>
<reference evidence="2" key="1">
    <citation type="submission" date="2022-11" db="EMBL/GenBank/DDBJ databases">
        <authorList>
            <person name="Petersen C."/>
        </authorList>
    </citation>
    <scope>NUCLEOTIDE SEQUENCE</scope>
    <source>
        <strain evidence="2">IBT 16849</strain>
    </source>
</reference>
<keyword evidence="3" id="KW-1185">Reference proteome</keyword>
<feature type="compositionally biased region" description="Polar residues" evidence="1">
    <location>
        <begin position="32"/>
        <end position="41"/>
    </location>
</feature>
<dbReference type="AlphaFoldDB" id="A0A9W9M477"/>
<gene>
    <name evidence="2" type="ORF">N7472_008100</name>
</gene>
<dbReference type="Proteomes" id="UP001150879">
    <property type="component" value="Unassembled WGS sequence"/>
</dbReference>
<organism evidence="2 3">
    <name type="scientific">Penicillium cf. griseofulvum</name>
    <dbReference type="NCBI Taxonomy" id="2972120"/>
    <lineage>
        <taxon>Eukaryota</taxon>
        <taxon>Fungi</taxon>
        <taxon>Dikarya</taxon>
        <taxon>Ascomycota</taxon>
        <taxon>Pezizomycotina</taxon>
        <taxon>Eurotiomycetes</taxon>
        <taxon>Eurotiomycetidae</taxon>
        <taxon>Eurotiales</taxon>
        <taxon>Aspergillaceae</taxon>
        <taxon>Penicillium</taxon>
    </lineage>
</organism>
<evidence type="ECO:0000313" key="3">
    <source>
        <dbReference type="Proteomes" id="UP001150879"/>
    </source>
</evidence>
<evidence type="ECO:0000313" key="2">
    <source>
        <dbReference type="EMBL" id="KAJ5189086.1"/>
    </source>
</evidence>
<dbReference type="EMBL" id="JAPQKP010000005">
    <property type="protein sequence ID" value="KAJ5189086.1"/>
    <property type="molecule type" value="Genomic_DNA"/>
</dbReference>
<name>A0A9W9M477_9EURO</name>
<protein>
    <submittedName>
        <fullName evidence="2">Uncharacterized protein</fullName>
    </submittedName>
</protein>